<feature type="chain" id="PRO_5008135960" description="Protein TsetseEP domain-containing protein" evidence="1">
    <location>
        <begin position="20"/>
        <end position="501"/>
    </location>
</feature>
<proteinExistence type="predicted"/>
<reference evidence="3" key="1">
    <citation type="submission" date="2013-09" db="EMBL/GenBank/DDBJ databases">
        <title>The Genome Sequence of Anopheles maculatus species B.</title>
        <authorList>
            <consortium name="The Broad Institute Genomics Platform"/>
            <person name="Neafsey D.E."/>
            <person name="Besansky N."/>
            <person name="Howell P."/>
            <person name="Walton C."/>
            <person name="Young S.K."/>
            <person name="Zeng Q."/>
            <person name="Gargeya S."/>
            <person name="Fitzgerald M."/>
            <person name="Haas B."/>
            <person name="Abouelleil A."/>
            <person name="Allen A.W."/>
            <person name="Alvarado L."/>
            <person name="Arachchi H.M."/>
            <person name="Berlin A.M."/>
            <person name="Chapman S.B."/>
            <person name="Gainer-Dewar J."/>
            <person name="Goldberg J."/>
            <person name="Griggs A."/>
            <person name="Gujja S."/>
            <person name="Hansen M."/>
            <person name="Howarth C."/>
            <person name="Imamovic A."/>
            <person name="Ireland A."/>
            <person name="Larimer J."/>
            <person name="McCowan C."/>
            <person name="Murphy C."/>
            <person name="Pearson M."/>
            <person name="Poon T.W."/>
            <person name="Priest M."/>
            <person name="Roberts A."/>
            <person name="Saif S."/>
            <person name="Shea T."/>
            <person name="Sisk P."/>
            <person name="Sykes S."/>
            <person name="Wortman J."/>
            <person name="Nusbaum C."/>
            <person name="Birren B."/>
        </authorList>
    </citation>
    <scope>NUCLEOTIDE SEQUENCE [LARGE SCALE GENOMIC DNA]</scope>
    <source>
        <strain evidence="3">maculatus3</strain>
    </source>
</reference>
<protein>
    <recommendedName>
        <fullName evidence="4">Protein TsetseEP domain-containing protein</fullName>
    </recommendedName>
</protein>
<dbReference type="VEuPathDB" id="VectorBase:AMAM009839"/>
<evidence type="ECO:0000256" key="1">
    <source>
        <dbReference type="SAM" id="SignalP"/>
    </source>
</evidence>
<keyword evidence="3" id="KW-1185">Reference proteome</keyword>
<name>A0A182SMP5_9DIPT</name>
<sequence>MKAFCFTLTILCAVQSILAYPRPDFAINGVVSGTAQVKTAAGELNTAIGKTGEGSVTPTSGYILLTTISNNLQAIGDAIVGSGTELGNALNNLAADSTGPVATVFDGVIAKLDAFDGVLKGTFSGKLSAIGTDTGVYIPKQFADAFKTTGITLAALKSALSTLKADVQSAKTASGSSTSVSSAIIRAKIPAKSVNNVLTQIRQLKANMPLIQFVIDSSLDNLNMVDTFIIEMKKEVDRGTGLYTTSIQAFQANLGVEALNVGNKVSIGIGSSITSLISTIKAELDTVTKYTEDLAPKISALDTAFTTTLATKVGAASSAYNTYSTNVPTLITDLVASLGQALCSPIKAVSLVQIANGGFSDFCFSKYSPRVFAQVSLTIDAFDVCFEKELSRLITLEGVVLSIAEQIAFNTADLFDNLSVCLDLPTANQGACFTTLTPYYTKLAEKSEAHLTTIANLVTAETKASFNRLGACLFVSLSSTTLSATDIASTATSCLTAGPQP</sequence>
<keyword evidence="1" id="KW-0732">Signal</keyword>
<evidence type="ECO:0008006" key="4">
    <source>
        <dbReference type="Google" id="ProtNLM"/>
    </source>
</evidence>
<dbReference type="Proteomes" id="UP000075901">
    <property type="component" value="Unassembled WGS sequence"/>
</dbReference>
<reference evidence="2" key="2">
    <citation type="submission" date="2020-05" db="UniProtKB">
        <authorList>
            <consortium name="EnsemblMetazoa"/>
        </authorList>
    </citation>
    <scope>IDENTIFICATION</scope>
    <source>
        <strain evidence="2">maculatus3</strain>
    </source>
</reference>
<evidence type="ECO:0000313" key="2">
    <source>
        <dbReference type="EnsemblMetazoa" id="AMAM009839-PA"/>
    </source>
</evidence>
<dbReference type="AlphaFoldDB" id="A0A182SMP5"/>
<accession>A0A182SMP5</accession>
<dbReference type="EnsemblMetazoa" id="AMAM009839-RA">
    <property type="protein sequence ID" value="AMAM009839-PA"/>
    <property type="gene ID" value="AMAM009839"/>
</dbReference>
<evidence type="ECO:0000313" key="3">
    <source>
        <dbReference type="Proteomes" id="UP000075901"/>
    </source>
</evidence>
<feature type="signal peptide" evidence="1">
    <location>
        <begin position="1"/>
        <end position="19"/>
    </location>
</feature>
<organism evidence="2 3">
    <name type="scientific">Anopheles maculatus</name>
    <dbReference type="NCBI Taxonomy" id="74869"/>
    <lineage>
        <taxon>Eukaryota</taxon>
        <taxon>Metazoa</taxon>
        <taxon>Ecdysozoa</taxon>
        <taxon>Arthropoda</taxon>
        <taxon>Hexapoda</taxon>
        <taxon>Insecta</taxon>
        <taxon>Pterygota</taxon>
        <taxon>Neoptera</taxon>
        <taxon>Endopterygota</taxon>
        <taxon>Diptera</taxon>
        <taxon>Nematocera</taxon>
        <taxon>Culicoidea</taxon>
        <taxon>Culicidae</taxon>
        <taxon>Anophelinae</taxon>
        <taxon>Anopheles</taxon>
        <taxon>Anopheles maculatus group</taxon>
    </lineage>
</organism>